<keyword evidence="3" id="KW-1185">Reference proteome</keyword>
<gene>
    <name evidence="2" type="ORF">Q9L58_010019</name>
</gene>
<proteinExistence type="predicted"/>
<evidence type="ECO:0000313" key="2">
    <source>
        <dbReference type="EMBL" id="KAL0631127.1"/>
    </source>
</evidence>
<name>A0ABR3G5A2_9PEZI</name>
<protein>
    <submittedName>
        <fullName evidence="2">Uncharacterized protein</fullName>
    </submittedName>
</protein>
<dbReference type="EMBL" id="JBBBZM010000296">
    <property type="protein sequence ID" value="KAL0631127.1"/>
    <property type="molecule type" value="Genomic_DNA"/>
</dbReference>
<comment type="caution">
    <text evidence="2">The sequence shown here is derived from an EMBL/GenBank/DDBJ whole genome shotgun (WGS) entry which is preliminary data.</text>
</comment>
<sequence length="238" mass="25805">MSPSLSQYLNITFLVATMLRFLFRHLTPTSCVSLALTAHSLTGPVLYTMLRTPFQLLPSSFLDAGKKLSPIAKPRSPGTPSKQHYVSPHVSKKQLGRASLLGTRTGANPGSFYLNLVSSEFQPAVAGRGHVPSSTAVLRSIDPLGDTLFPCLNNQHHGTAHLHQHWQFDTHALLLHSRQIGFPKPMPIGATGLDHLVLSCTIYDSPTTIPSHAVIDAGTTRCFMTIPSLSSSAFLWTS</sequence>
<dbReference type="Proteomes" id="UP001447188">
    <property type="component" value="Unassembled WGS sequence"/>
</dbReference>
<organism evidence="2 3">
    <name type="scientific">Discina gigas</name>
    <dbReference type="NCBI Taxonomy" id="1032678"/>
    <lineage>
        <taxon>Eukaryota</taxon>
        <taxon>Fungi</taxon>
        <taxon>Dikarya</taxon>
        <taxon>Ascomycota</taxon>
        <taxon>Pezizomycotina</taxon>
        <taxon>Pezizomycetes</taxon>
        <taxon>Pezizales</taxon>
        <taxon>Discinaceae</taxon>
        <taxon>Discina</taxon>
    </lineage>
</organism>
<evidence type="ECO:0000256" key="1">
    <source>
        <dbReference type="SAM" id="MobiDB-lite"/>
    </source>
</evidence>
<evidence type="ECO:0000313" key="3">
    <source>
        <dbReference type="Proteomes" id="UP001447188"/>
    </source>
</evidence>
<accession>A0ABR3G5A2</accession>
<feature type="region of interest" description="Disordered" evidence="1">
    <location>
        <begin position="68"/>
        <end position="88"/>
    </location>
</feature>
<reference evidence="2 3" key="1">
    <citation type="submission" date="2024-02" db="EMBL/GenBank/DDBJ databases">
        <title>Discinaceae phylogenomics.</title>
        <authorList>
            <person name="Dirks A.C."/>
            <person name="James T.Y."/>
        </authorList>
    </citation>
    <scope>NUCLEOTIDE SEQUENCE [LARGE SCALE GENOMIC DNA]</scope>
    <source>
        <strain evidence="2 3">ACD0624</strain>
    </source>
</reference>